<name>A0A385ACW7_LATCU</name>
<dbReference type="InterPro" id="IPR012354">
    <property type="entry name" value="Esterase_lipase"/>
</dbReference>
<protein>
    <submittedName>
        <fullName evidence="3">Alpha/beta fold hydrolase</fullName>
    </submittedName>
</protein>
<dbReference type="SUPFAM" id="SSF53474">
    <property type="entry name" value="alpha/beta-Hydrolases"/>
    <property type="match status" value="1"/>
</dbReference>
<accession>A0A385ACW7</accession>
<dbReference type="Gene3D" id="3.40.50.1820">
    <property type="entry name" value="alpha/beta hydrolase"/>
    <property type="match status" value="1"/>
</dbReference>
<feature type="active site" description="Charge relay system" evidence="1">
    <location>
        <position position="240"/>
    </location>
</feature>
<evidence type="ECO:0000313" key="3">
    <source>
        <dbReference type="EMBL" id="AXN35474.1"/>
    </source>
</evidence>
<evidence type="ECO:0000313" key="4">
    <source>
        <dbReference type="Proteomes" id="UP000257607"/>
    </source>
</evidence>
<keyword evidence="3" id="KW-0378">Hydrolase</keyword>
<sequence>MNSSSKDFGGERMSYRLPQPFYFDGGSVGVVLLHAYTGSANDVRMMGRFLEKNQLAVSAPQFAGHATADPTEILTRGSVDAWWADTVAAIEQLSAANKQPLFVFGLSLGGLFAMRALEELPQVCGGGIFSAPVLEGPTAKLTPLFGQYANRIMQLMGVPAAQQTARLATINQQLPQQLASIGIFSRQVVADLKQIGDKPVFIGQGGQDQVIDPTQAQVLHQQLTQQNITVDYHWYPQAGHVITVDSAHHQLETDVLEFINRFKK</sequence>
<feature type="domain" description="Serine aminopeptidase S33" evidence="2">
    <location>
        <begin position="30"/>
        <end position="245"/>
    </location>
</feature>
<feature type="active site" description="Nucleophile" evidence="1">
    <location>
        <position position="107"/>
    </location>
</feature>
<organism evidence="3 4">
    <name type="scientific">Latilactobacillus curvatus</name>
    <name type="common">Lactobacillus curvatus</name>
    <dbReference type="NCBI Taxonomy" id="28038"/>
    <lineage>
        <taxon>Bacteria</taxon>
        <taxon>Bacillati</taxon>
        <taxon>Bacillota</taxon>
        <taxon>Bacilli</taxon>
        <taxon>Lactobacillales</taxon>
        <taxon>Lactobacillaceae</taxon>
        <taxon>Latilactobacillus</taxon>
    </lineage>
</organism>
<dbReference type="PIRSF" id="PIRSF017388">
    <property type="entry name" value="Esterase_lipase"/>
    <property type="match status" value="1"/>
</dbReference>
<evidence type="ECO:0000256" key="1">
    <source>
        <dbReference type="PIRSR" id="PIRSR017388-1"/>
    </source>
</evidence>
<dbReference type="AlphaFoldDB" id="A0A385ACW7"/>
<proteinExistence type="predicted"/>
<evidence type="ECO:0000259" key="2">
    <source>
        <dbReference type="Pfam" id="PF12146"/>
    </source>
</evidence>
<dbReference type="Pfam" id="PF12146">
    <property type="entry name" value="Hydrolase_4"/>
    <property type="match status" value="1"/>
</dbReference>
<dbReference type="GO" id="GO:0052689">
    <property type="term" value="F:carboxylic ester hydrolase activity"/>
    <property type="evidence" value="ECO:0007669"/>
    <property type="project" value="InterPro"/>
</dbReference>
<dbReference type="InterPro" id="IPR022742">
    <property type="entry name" value="Hydrolase_4"/>
</dbReference>
<dbReference type="Proteomes" id="UP000257607">
    <property type="component" value="Chromosome"/>
</dbReference>
<feature type="active site" description="Charge relay system" evidence="1">
    <location>
        <position position="208"/>
    </location>
</feature>
<gene>
    <name evidence="3" type="ORF">DT351_03505</name>
</gene>
<reference evidence="3 4" key="1">
    <citation type="submission" date="2018-07" db="EMBL/GenBank/DDBJ databases">
        <title>Lactobacillus curvatus genome sequence.</title>
        <authorList>
            <person name="Prechtl R."/>
        </authorList>
    </citation>
    <scope>NUCLEOTIDE SEQUENCE [LARGE SCALE GENOMIC DNA]</scope>
    <source>
        <strain evidence="3 4">TMW 1.1928</strain>
    </source>
</reference>
<dbReference type="EMBL" id="CP031003">
    <property type="protein sequence ID" value="AXN35474.1"/>
    <property type="molecule type" value="Genomic_DNA"/>
</dbReference>
<dbReference type="InterPro" id="IPR029058">
    <property type="entry name" value="AB_hydrolase_fold"/>
</dbReference>